<dbReference type="Pfam" id="PF20091">
    <property type="entry name" value="Abhydrolase_10"/>
    <property type="match status" value="1"/>
</dbReference>
<feature type="domain" description="Alpha/beta hydrolase" evidence="1">
    <location>
        <begin position="204"/>
        <end position="640"/>
    </location>
</feature>
<dbReference type="RefSeq" id="WP_229681282.1">
    <property type="nucleotide sequence ID" value="NZ_BMKW01000006.1"/>
</dbReference>
<protein>
    <recommendedName>
        <fullName evidence="1">Alpha/beta hydrolase domain-containing protein</fullName>
    </recommendedName>
</protein>
<reference evidence="2" key="2">
    <citation type="submission" date="2020-09" db="EMBL/GenBank/DDBJ databases">
        <authorList>
            <person name="Sun Q."/>
            <person name="Zhou Y."/>
        </authorList>
    </citation>
    <scope>NUCLEOTIDE SEQUENCE</scope>
    <source>
        <strain evidence="2">CGMCC 1.3617</strain>
    </source>
</reference>
<evidence type="ECO:0000313" key="3">
    <source>
        <dbReference type="Proteomes" id="UP000661507"/>
    </source>
</evidence>
<dbReference type="AlphaFoldDB" id="A0A917KL37"/>
<accession>A0A917KL37</accession>
<evidence type="ECO:0000259" key="1">
    <source>
        <dbReference type="Pfam" id="PF20091"/>
    </source>
</evidence>
<sequence length="652" mass="70519">MCIRSATLAVVGLCMLAVAPRAEVIRFEQVGAPEIVFEGRSFGEAGRYARIAARATIALDPADPRNALIADIALAPRNAQGRVEAVTEVVLLRPVQPFRGNGTLIVEAPNRGRELVGQLYNDGAANGLMNGRNPGNGFLLRQGLTLAWVGWQADIPPGEGRGAGLRLEAPVVPNVTGVSREEFLFDSTTSPVTVPLTYPAASQQGATLTVRGRFEDERQTPPDMSFRFVDPSRIEITRPAGFDAGALYEFIYTARDPMVQGIAFAAMRDVGAFLMRERGAANPLAVEGRVSVDRAMLHGVSQSGRFVRDFLYLGFNEDERGRRVYDAMLPHIPGTRRTFTNARFAQPGRNPTPHGDRLYPADQFPFTYAVTEDHLTGRRDGLLLRCRLSSTCPLVMQTDSEYEFWGARASLLVTDTRGNHIDLPPEVRAYAMAGHPHFALASAVAAPLDRCALPVNPLHAGAPMRALLVAMEAWMREGVEPPATRFPMRSQGTLVPAAGLYAGIAALGYRGAYGPAQLVDNGVVPPVVRGEYAVLVPRVDADGNAIAGVRSVALEVPRATYTGWNPRAEGFAPGALCYNTGAVLPFAVTRVERESARDPRLSIEERYAAQDDYVAAVRTAAGRLVAERLMLAEDVDAIVASARADTLARLRR</sequence>
<reference evidence="2" key="1">
    <citation type="journal article" date="2014" name="Int. J. Syst. Evol. Microbiol.">
        <title>Complete genome sequence of Corynebacterium casei LMG S-19264T (=DSM 44701T), isolated from a smear-ripened cheese.</title>
        <authorList>
            <consortium name="US DOE Joint Genome Institute (JGI-PGF)"/>
            <person name="Walter F."/>
            <person name="Albersmeier A."/>
            <person name="Kalinowski J."/>
            <person name="Ruckert C."/>
        </authorList>
    </citation>
    <scope>NUCLEOTIDE SEQUENCE</scope>
    <source>
        <strain evidence="2">CGMCC 1.3617</strain>
    </source>
</reference>
<name>A0A917KL37_9PROT</name>
<evidence type="ECO:0000313" key="2">
    <source>
        <dbReference type="EMBL" id="GGJ16946.1"/>
    </source>
</evidence>
<keyword evidence="3" id="KW-1185">Reference proteome</keyword>
<proteinExistence type="predicted"/>
<dbReference type="EMBL" id="BMKW01000006">
    <property type="protein sequence ID" value="GGJ16946.1"/>
    <property type="molecule type" value="Genomic_DNA"/>
</dbReference>
<gene>
    <name evidence="2" type="ORF">GCM10011320_25400</name>
</gene>
<dbReference type="InterPro" id="IPR045394">
    <property type="entry name" value="Abhydrolase_dom"/>
</dbReference>
<dbReference type="Proteomes" id="UP000661507">
    <property type="component" value="Unassembled WGS sequence"/>
</dbReference>
<comment type="caution">
    <text evidence="2">The sequence shown here is derived from an EMBL/GenBank/DDBJ whole genome shotgun (WGS) entry which is preliminary data.</text>
</comment>
<organism evidence="2 3">
    <name type="scientific">Neoroseomonas lacus</name>
    <dbReference type="NCBI Taxonomy" id="287609"/>
    <lineage>
        <taxon>Bacteria</taxon>
        <taxon>Pseudomonadati</taxon>
        <taxon>Pseudomonadota</taxon>
        <taxon>Alphaproteobacteria</taxon>
        <taxon>Acetobacterales</taxon>
        <taxon>Acetobacteraceae</taxon>
        <taxon>Neoroseomonas</taxon>
    </lineage>
</organism>